<proteinExistence type="predicted"/>
<comment type="caution">
    <text evidence="1">The sequence shown here is derived from an EMBL/GenBank/DDBJ whole genome shotgun (WGS) entry which is preliminary data.</text>
</comment>
<evidence type="ECO:0000313" key="2">
    <source>
        <dbReference type="Proteomes" id="UP001156702"/>
    </source>
</evidence>
<protein>
    <recommendedName>
        <fullName evidence="3">Response regulatory domain-containing protein</fullName>
    </recommendedName>
</protein>
<evidence type="ECO:0000313" key="1">
    <source>
        <dbReference type="EMBL" id="GLR51671.1"/>
    </source>
</evidence>
<name>A0ABQ5ZK05_9HYPH</name>
<evidence type="ECO:0008006" key="3">
    <source>
        <dbReference type="Google" id="ProtNLM"/>
    </source>
</evidence>
<dbReference type="Gene3D" id="3.40.50.2300">
    <property type="match status" value="1"/>
</dbReference>
<gene>
    <name evidence="1" type="ORF">GCM10007923_28800</name>
</gene>
<dbReference type="InterPro" id="IPR011006">
    <property type="entry name" value="CheY-like_superfamily"/>
</dbReference>
<reference evidence="2" key="1">
    <citation type="journal article" date="2019" name="Int. J. Syst. Evol. Microbiol.">
        <title>The Global Catalogue of Microorganisms (GCM) 10K type strain sequencing project: providing services to taxonomists for standard genome sequencing and annotation.</title>
        <authorList>
            <consortium name="The Broad Institute Genomics Platform"/>
            <consortium name="The Broad Institute Genome Sequencing Center for Infectious Disease"/>
            <person name="Wu L."/>
            <person name="Ma J."/>
        </authorList>
    </citation>
    <scope>NUCLEOTIDE SEQUENCE [LARGE SCALE GENOMIC DNA]</scope>
    <source>
        <strain evidence="2">NBRC 102122</strain>
    </source>
</reference>
<dbReference type="SUPFAM" id="SSF52172">
    <property type="entry name" value="CheY-like"/>
    <property type="match status" value="1"/>
</dbReference>
<dbReference type="EMBL" id="BSOP01000019">
    <property type="protein sequence ID" value="GLR51671.1"/>
    <property type="molecule type" value="Genomic_DNA"/>
</dbReference>
<accession>A0ABQ5ZK05</accession>
<sequence length="139" mass="15326">MDEECGAMNHSLPHILIAEREFLIALDAEYLIKAALDCRTTLLRPEQLDQWGAAALADVDLCLLDVPLDATQITARIERLVAEGVPLLFTTVGDIHRDGVKGFEAIPVVMKPHDAETLAAGVKRRLRQRPPPPEEANQN</sequence>
<keyword evidence="2" id="KW-1185">Reference proteome</keyword>
<organism evidence="1 2">
    <name type="scientific">Shinella yambaruensis</name>
    <dbReference type="NCBI Taxonomy" id="415996"/>
    <lineage>
        <taxon>Bacteria</taxon>
        <taxon>Pseudomonadati</taxon>
        <taxon>Pseudomonadota</taxon>
        <taxon>Alphaproteobacteria</taxon>
        <taxon>Hyphomicrobiales</taxon>
        <taxon>Rhizobiaceae</taxon>
        <taxon>Shinella</taxon>
    </lineage>
</organism>
<dbReference type="Proteomes" id="UP001156702">
    <property type="component" value="Unassembled WGS sequence"/>
</dbReference>